<dbReference type="InterPro" id="IPR045386">
    <property type="entry name" value="DUF6525"/>
</dbReference>
<dbReference type="EMBL" id="JBIHMM010000001">
    <property type="protein sequence ID" value="MFH0253038.1"/>
    <property type="molecule type" value="Genomic_DNA"/>
</dbReference>
<feature type="region of interest" description="Disordered" evidence="1">
    <location>
        <begin position="1"/>
        <end position="21"/>
    </location>
</feature>
<evidence type="ECO:0000313" key="2">
    <source>
        <dbReference type="EMBL" id="MFH0253038.1"/>
    </source>
</evidence>
<name>A0ABW7I4T7_9RHOB</name>
<organism evidence="2 3">
    <name type="scientific">Roseovarius aquimarinus</name>
    <dbReference type="NCBI Taxonomy" id="1229156"/>
    <lineage>
        <taxon>Bacteria</taxon>
        <taxon>Pseudomonadati</taxon>
        <taxon>Pseudomonadota</taxon>
        <taxon>Alphaproteobacteria</taxon>
        <taxon>Rhodobacterales</taxon>
        <taxon>Roseobacteraceae</taxon>
        <taxon>Roseovarius</taxon>
    </lineage>
</organism>
<evidence type="ECO:0000256" key="1">
    <source>
        <dbReference type="SAM" id="MobiDB-lite"/>
    </source>
</evidence>
<comment type="caution">
    <text evidence="2">The sequence shown here is derived from an EMBL/GenBank/DDBJ whole genome shotgun (WGS) entry which is preliminary data.</text>
</comment>
<accession>A0ABW7I4T7</accession>
<proteinExistence type="predicted"/>
<sequence>MRRNLGATSLRRRRRHGSPMDVYDTLPSPLRRWMSEAALPWSPESCRRIWVRLRAEGAPVEEVLGTLARVEAKCLERDTAAQPRIEAVGDLGRHTRGAASARLQ</sequence>
<dbReference type="Pfam" id="PF20135">
    <property type="entry name" value="DUF6525"/>
    <property type="match status" value="1"/>
</dbReference>
<protein>
    <submittedName>
        <fullName evidence="2">DUF6525 family protein</fullName>
    </submittedName>
</protein>
<evidence type="ECO:0000313" key="3">
    <source>
        <dbReference type="Proteomes" id="UP001607157"/>
    </source>
</evidence>
<reference evidence="2 3" key="1">
    <citation type="submission" date="2024-10" db="EMBL/GenBank/DDBJ databases">
        <authorList>
            <person name="Yang X.-N."/>
        </authorList>
    </citation>
    <scope>NUCLEOTIDE SEQUENCE [LARGE SCALE GENOMIC DNA]</scope>
    <source>
        <strain evidence="2 3">CAU 1059</strain>
    </source>
</reference>
<dbReference type="RefSeq" id="WP_377168465.1">
    <property type="nucleotide sequence ID" value="NZ_JBHTJC010000001.1"/>
</dbReference>
<keyword evidence="3" id="KW-1185">Reference proteome</keyword>
<gene>
    <name evidence="2" type="ORF">ACGRVM_03985</name>
</gene>
<dbReference type="Proteomes" id="UP001607157">
    <property type="component" value="Unassembled WGS sequence"/>
</dbReference>